<feature type="repeat" description="Solcar" evidence="6">
    <location>
        <begin position="70"/>
        <end position="166"/>
    </location>
</feature>
<feature type="region of interest" description="Disordered" evidence="8">
    <location>
        <begin position="1"/>
        <end position="46"/>
    </location>
</feature>
<protein>
    <submittedName>
        <fullName evidence="9">Mitochondrial carrier protein, putative</fullName>
    </submittedName>
</protein>
<dbReference type="AlphaFoldDB" id="A0A7G2C5M9"/>
<dbReference type="OrthoDB" id="270584at2759"/>
<organism evidence="9 10">
    <name type="scientific">Angomonas deanei</name>
    <dbReference type="NCBI Taxonomy" id="59799"/>
    <lineage>
        <taxon>Eukaryota</taxon>
        <taxon>Discoba</taxon>
        <taxon>Euglenozoa</taxon>
        <taxon>Kinetoplastea</taxon>
        <taxon>Metakinetoplastina</taxon>
        <taxon>Trypanosomatida</taxon>
        <taxon>Trypanosomatidae</taxon>
        <taxon>Strigomonadinae</taxon>
        <taxon>Angomonas</taxon>
    </lineage>
</organism>
<reference evidence="9 10" key="1">
    <citation type="submission" date="2020-08" db="EMBL/GenBank/DDBJ databases">
        <authorList>
            <person name="Newling K."/>
            <person name="Davey J."/>
            <person name="Forrester S."/>
        </authorList>
    </citation>
    <scope>NUCLEOTIDE SEQUENCE [LARGE SCALE GENOMIC DNA]</scope>
    <source>
        <strain evidence="10">Crithidia deanei Carvalho (ATCC PRA-265)</strain>
    </source>
</reference>
<sequence>MGKELPSSSSGTDKRSETSSSSSSSHSKDRSPPSGEPTDPHPNEAKTNTAELDIEEADGKNPLHATRDWYSTFATFVAGGVAGATSRTLTAPLDRVKIIVQEGHLVQGSHGKSLKSRKHGRLVDVVKIIYKDGGWKGFWRGNLVNCFKAGPEFAIVFSLRRYMSSLYDDCVEREQQRYNAALRRRIQEDKTSLDIRNREAVQREAMIGIHEDEDEDVPNSVKKAAWKKELEMESSIFTPPFNTLGRLSNVPRLLINCTIGAAAGVGSQSILYPLEVLKTRVCVSKNAEFTGGVWEIVKEGYRRGGILDFYKGFTPNLVGIVVYRGLEMGLYSSFQQSIMLYRMQIQGKTKKEAALNSAEVGVVGMGASAIAQTVSYPLNVVRTRLQTQGSKGRPKQYNGTIDCIVKMVKSKGVSSLFSGLLPNYMKAIPASAVTFMMFEKTQSLLLGDE</sequence>
<dbReference type="InterPro" id="IPR018108">
    <property type="entry name" value="MCP_transmembrane"/>
</dbReference>
<dbReference type="PROSITE" id="PS50920">
    <property type="entry name" value="SOLCAR"/>
    <property type="match status" value="3"/>
</dbReference>
<dbReference type="PANTHER" id="PTHR24089">
    <property type="entry name" value="SOLUTE CARRIER FAMILY 25"/>
    <property type="match status" value="1"/>
</dbReference>
<dbReference type="EMBL" id="LR877148">
    <property type="protein sequence ID" value="CAD2214899.1"/>
    <property type="molecule type" value="Genomic_DNA"/>
</dbReference>
<dbReference type="SUPFAM" id="SSF103506">
    <property type="entry name" value="Mitochondrial carrier"/>
    <property type="match status" value="1"/>
</dbReference>
<comment type="similarity">
    <text evidence="7">Belongs to the mitochondrial carrier (TC 2.A.29) family.</text>
</comment>
<name>A0A7G2C5M9_9TRYP</name>
<comment type="subcellular location">
    <subcellularLocation>
        <location evidence="1">Membrane</location>
        <topology evidence="1">Multi-pass membrane protein</topology>
    </subcellularLocation>
</comment>
<evidence type="ECO:0000256" key="8">
    <source>
        <dbReference type="SAM" id="MobiDB-lite"/>
    </source>
</evidence>
<feature type="repeat" description="Solcar" evidence="6">
    <location>
        <begin position="251"/>
        <end position="337"/>
    </location>
</feature>
<dbReference type="Proteomes" id="UP000515908">
    <property type="component" value="Chromosome 04"/>
</dbReference>
<evidence type="ECO:0000256" key="1">
    <source>
        <dbReference type="ARBA" id="ARBA00004141"/>
    </source>
</evidence>
<gene>
    <name evidence="9" type="ORF">ADEAN_000235200</name>
</gene>
<dbReference type="GO" id="GO:0016020">
    <property type="term" value="C:membrane"/>
    <property type="evidence" value="ECO:0007669"/>
    <property type="project" value="UniProtKB-SubCell"/>
</dbReference>
<keyword evidence="4" id="KW-0677">Repeat</keyword>
<keyword evidence="3 6" id="KW-0812">Transmembrane</keyword>
<dbReference type="GO" id="GO:0055085">
    <property type="term" value="P:transmembrane transport"/>
    <property type="evidence" value="ECO:0007669"/>
    <property type="project" value="InterPro"/>
</dbReference>
<dbReference type="VEuPathDB" id="TriTrypDB:ADEAN_000235200"/>
<keyword evidence="10" id="KW-1185">Reference proteome</keyword>
<keyword evidence="2 7" id="KW-0813">Transport</keyword>
<dbReference type="InterPro" id="IPR002067">
    <property type="entry name" value="MCP"/>
</dbReference>
<evidence type="ECO:0000313" key="9">
    <source>
        <dbReference type="EMBL" id="CAD2214899.1"/>
    </source>
</evidence>
<proteinExistence type="inferred from homology"/>
<dbReference type="Pfam" id="PF00153">
    <property type="entry name" value="Mito_carr"/>
    <property type="match status" value="3"/>
</dbReference>
<feature type="repeat" description="Solcar" evidence="6">
    <location>
        <begin position="355"/>
        <end position="444"/>
    </location>
</feature>
<evidence type="ECO:0000256" key="6">
    <source>
        <dbReference type="PROSITE-ProRule" id="PRU00282"/>
    </source>
</evidence>
<evidence type="ECO:0000256" key="2">
    <source>
        <dbReference type="ARBA" id="ARBA00022448"/>
    </source>
</evidence>
<dbReference type="PRINTS" id="PR00926">
    <property type="entry name" value="MITOCARRIER"/>
</dbReference>
<evidence type="ECO:0000256" key="5">
    <source>
        <dbReference type="ARBA" id="ARBA00023136"/>
    </source>
</evidence>
<keyword evidence="5 6" id="KW-0472">Membrane</keyword>
<evidence type="ECO:0000313" key="10">
    <source>
        <dbReference type="Proteomes" id="UP000515908"/>
    </source>
</evidence>
<evidence type="ECO:0000256" key="4">
    <source>
        <dbReference type="ARBA" id="ARBA00022737"/>
    </source>
</evidence>
<evidence type="ECO:0000256" key="7">
    <source>
        <dbReference type="RuleBase" id="RU000488"/>
    </source>
</evidence>
<evidence type="ECO:0000256" key="3">
    <source>
        <dbReference type="ARBA" id="ARBA00022692"/>
    </source>
</evidence>
<dbReference type="InterPro" id="IPR023395">
    <property type="entry name" value="MCP_dom_sf"/>
</dbReference>
<dbReference type="Gene3D" id="1.50.40.10">
    <property type="entry name" value="Mitochondrial carrier domain"/>
    <property type="match status" value="1"/>
</dbReference>
<accession>A0A7G2C5M9</accession>